<sequence length="248" mass="28521">MYNRFILILLGFVFFAFSADNFKQEQLKYPRVREAYQAKEATILNLLKTKEIDRSKLQIYIRAFKSEKEVEIWGKNSTDAKFQLIKKYDVCRNSGVLGPKRKQGDLQVPEGFYHINRFNPSSTYHLSLGINYPNKSDRILGIKGKLGGDIFIHGECVTIGCLPMTNDLIKEIFILSVEARNNGQKTIPVTIFPAKLTDEKLAELNKKYARDPDKTNLWKDLKIGYDLFNETNLLFSVGFLSSGRHNVR</sequence>
<dbReference type="AlphaFoldDB" id="A0A4Q4KS67"/>
<evidence type="ECO:0000313" key="9">
    <source>
        <dbReference type="EMBL" id="RYM35792.1"/>
    </source>
</evidence>
<keyword evidence="5 7" id="KW-0573">Peptidoglycan synthesis</keyword>
<feature type="active site" description="Proton donor/acceptor" evidence="7">
    <location>
        <position position="153"/>
    </location>
</feature>
<dbReference type="UniPathway" id="UPA00219"/>
<feature type="active site" description="Nucleophile" evidence="7">
    <location>
        <position position="161"/>
    </location>
</feature>
<dbReference type="GO" id="GO:0016740">
    <property type="term" value="F:transferase activity"/>
    <property type="evidence" value="ECO:0007669"/>
    <property type="project" value="UniProtKB-KW"/>
</dbReference>
<dbReference type="EMBL" id="SETE01000001">
    <property type="protein sequence ID" value="RYM35792.1"/>
    <property type="molecule type" value="Genomic_DNA"/>
</dbReference>
<dbReference type="PANTHER" id="PTHR36699:SF1">
    <property type="entry name" value="L,D-TRANSPEPTIDASE YAFK-RELATED"/>
    <property type="match status" value="1"/>
</dbReference>
<gene>
    <name evidence="9" type="ORF">ERX46_02005</name>
</gene>
<accession>A0A4Q4KS67</accession>
<dbReference type="PANTHER" id="PTHR36699">
    <property type="entry name" value="LD-TRANSPEPTIDASE"/>
    <property type="match status" value="1"/>
</dbReference>
<feature type="domain" description="L,D-TPase catalytic" evidence="8">
    <location>
        <begin position="59"/>
        <end position="192"/>
    </location>
</feature>
<keyword evidence="10" id="KW-1185">Reference proteome</keyword>
<evidence type="ECO:0000256" key="4">
    <source>
        <dbReference type="ARBA" id="ARBA00022960"/>
    </source>
</evidence>
<dbReference type="GO" id="GO:0008360">
    <property type="term" value="P:regulation of cell shape"/>
    <property type="evidence" value="ECO:0007669"/>
    <property type="project" value="UniProtKB-UniRule"/>
</dbReference>
<dbReference type="GO" id="GO:0009252">
    <property type="term" value="P:peptidoglycan biosynthetic process"/>
    <property type="evidence" value="ECO:0007669"/>
    <property type="project" value="UniProtKB-UniPathway"/>
</dbReference>
<comment type="caution">
    <text evidence="9">The sequence shown here is derived from an EMBL/GenBank/DDBJ whole genome shotgun (WGS) entry which is preliminary data.</text>
</comment>
<evidence type="ECO:0000256" key="2">
    <source>
        <dbReference type="ARBA" id="ARBA00005992"/>
    </source>
</evidence>
<evidence type="ECO:0000313" key="10">
    <source>
        <dbReference type="Proteomes" id="UP000293952"/>
    </source>
</evidence>
<evidence type="ECO:0000256" key="3">
    <source>
        <dbReference type="ARBA" id="ARBA00022679"/>
    </source>
</evidence>
<evidence type="ECO:0000256" key="6">
    <source>
        <dbReference type="ARBA" id="ARBA00023316"/>
    </source>
</evidence>
<dbReference type="GO" id="GO:0004180">
    <property type="term" value="F:carboxypeptidase activity"/>
    <property type="evidence" value="ECO:0007669"/>
    <property type="project" value="UniProtKB-ARBA"/>
</dbReference>
<organism evidence="9 10">
    <name type="scientific">Brumimicrobium glaciale</name>
    <dbReference type="NCBI Taxonomy" id="200475"/>
    <lineage>
        <taxon>Bacteria</taxon>
        <taxon>Pseudomonadati</taxon>
        <taxon>Bacteroidota</taxon>
        <taxon>Flavobacteriia</taxon>
        <taxon>Flavobacteriales</taxon>
        <taxon>Crocinitomicaceae</taxon>
        <taxon>Brumimicrobium</taxon>
    </lineage>
</organism>
<name>A0A4Q4KS67_9FLAO</name>
<dbReference type="InterPro" id="IPR038063">
    <property type="entry name" value="Transpep_catalytic_dom"/>
</dbReference>
<dbReference type="OrthoDB" id="9809748at2"/>
<comment type="similarity">
    <text evidence="2">Belongs to the YkuD family.</text>
</comment>
<evidence type="ECO:0000256" key="7">
    <source>
        <dbReference type="PROSITE-ProRule" id="PRU01373"/>
    </source>
</evidence>
<dbReference type="CDD" id="cd16913">
    <property type="entry name" value="YkuD_like"/>
    <property type="match status" value="1"/>
</dbReference>
<comment type="pathway">
    <text evidence="1 7">Cell wall biogenesis; peptidoglycan biosynthesis.</text>
</comment>
<evidence type="ECO:0000259" key="8">
    <source>
        <dbReference type="PROSITE" id="PS52029"/>
    </source>
</evidence>
<evidence type="ECO:0000256" key="1">
    <source>
        <dbReference type="ARBA" id="ARBA00004752"/>
    </source>
</evidence>
<protein>
    <recommendedName>
        <fullName evidence="8">L,D-TPase catalytic domain-containing protein</fullName>
    </recommendedName>
</protein>
<proteinExistence type="inferred from homology"/>
<keyword evidence="6 7" id="KW-0961">Cell wall biogenesis/degradation</keyword>
<dbReference type="Proteomes" id="UP000293952">
    <property type="component" value="Unassembled WGS sequence"/>
</dbReference>
<reference evidence="9 10" key="1">
    <citation type="submission" date="2019-02" db="EMBL/GenBank/DDBJ databases">
        <title>Genome sequence of the sea-ice species Brumimicrobium glaciale.</title>
        <authorList>
            <person name="Bowman J.P."/>
        </authorList>
    </citation>
    <scope>NUCLEOTIDE SEQUENCE [LARGE SCALE GENOMIC DNA]</scope>
    <source>
        <strain evidence="9 10">IC156</strain>
    </source>
</reference>
<dbReference type="RefSeq" id="WP_130092159.1">
    <property type="nucleotide sequence ID" value="NZ_SETE01000001.1"/>
</dbReference>
<dbReference type="SUPFAM" id="SSF141523">
    <property type="entry name" value="L,D-transpeptidase catalytic domain-like"/>
    <property type="match status" value="1"/>
</dbReference>
<dbReference type="InterPro" id="IPR005490">
    <property type="entry name" value="LD_TPept_cat_dom"/>
</dbReference>
<dbReference type="GO" id="GO:0071555">
    <property type="term" value="P:cell wall organization"/>
    <property type="evidence" value="ECO:0007669"/>
    <property type="project" value="UniProtKB-UniRule"/>
</dbReference>
<evidence type="ECO:0000256" key="5">
    <source>
        <dbReference type="ARBA" id="ARBA00022984"/>
    </source>
</evidence>
<dbReference type="Pfam" id="PF03734">
    <property type="entry name" value="YkuD"/>
    <property type="match status" value="1"/>
</dbReference>
<dbReference type="PROSITE" id="PS52029">
    <property type="entry name" value="LD_TPASE"/>
    <property type="match status" value="1"/>
</dbReference>
<keyword evidence="4 7" id="KW-0133">Cell shape</keyword>
<keyword evidence="3" id="KW-0808">Transferase</keyword>